<organism evidence="1 2">
    <name type="scientific">Candidatus Nealsonbacteria bacterium RIFCSPLOWO2_01_FULL_41_9</name>
    <dbReference type="NCBI Taxonomy" id="1801671"/>
    <lineage>
        <taxon>Bacteria</taxon>
        <taxon>Candidatus Nealsoniibacteriota</taxon>
    </lineage>
</organism>
<dbReference type="GO" id="GO:0006355">
    <property type="term" value="P:regulation of DNA-templated transcription"/>
    <property type="evidence" value="ECO:0007669"/>
    <property type="project" value="InterPro"/>
</dbReference>
<accession>A0A1G2EBD2</accession>
<comment type="caution">
    <text evidence="1">The sequence shown here is derived from an EMBL/GenBank/DDBJ whole genome shotgun (WGS) entry which is preliminary data.</text>
</comment>
<evidence type="ECO:0000313" key="1">
    <source>
        <dbReference type="EMBL" id="OGZ22600.1"/>
    </source>
</evidence>
<dbReference type="Proteomes" id="UP000176406">
    <property type="component" value="Unassembled WGS sequence"/>
</dbReference>
<dbReference type="Pfam" id="PF04221">
    <property type="entry name" value="RelB"/>
    <property type="match status" value="1"/>
</dbReference>
<evidence type="ECO:0000313" key="2">
    <source>
        <dbReference type="Proteomes" id="UP000176406"/>
    </source>
</evidence>
<dbReference type="AlphaFoldDB" id="A0A1G2EBD2"/>
<name>A0A1G2EBD2_9BACT</name>
<sequence>MAKAIINIKTDKEVKANVQKLAEELGVSLSDVINASLRNFIRTREVRISSVPRMTPELEKLIGRVRKDFKNNRNISGPFSTAEEMDKYLDKL</sequence>
<dbReference type="Gene3D" id="1.10.1220.10">
    <property type="entry name" value="Met repressor-like"/>
    <property type="match status" value="1"/>
</dbReference>
<protein>
    <submittedName>
        <fullName evidence="1">Uncharacterized protein</fullName>
    </submittedName>
</protein>
<reference evidence="1 2" key="1">
    <citation type="journal article" date="2016" name="Nat. Commun.">
        <title>Thousands of microbial genomes shed light on interconnected biogeochemical processes in an aquifer system.</title>
        <authorList>
            <person name="Anantharaman K."/>
            <person name="Brown C.T."/>
            <person name="Hug L.A."/>
            <person name="Sharon I."/>
            <person name="Castelle C.J."/>
            <person name="Probst A.J."/>
            <person name="Thomas B.C."/>
            <person name="Singh A."/>
            <person name="Wilkins M.J."/>
            <person name="Karaoz U."/>
            <person name="Brodie E.L."/>
            <person name="Williams K.H."/>
            <person name="Hubbard S.S."/>
            <person name="Banfield J.F."/>
        </authorList>
    </citation>
    <scope>NUCLEOTIDE SEQUENCE [LARGE SCALE GENOMIC DNA]</scope>
</reference>
<proteinExistence type="predicted"/>
<dbReference type="EMBL" id="MHMG01000041">
    <property type="protein sequence ID" value="OGZ22600.1"/>
    <property type="molecule type" value="Genomic_DNA"/>
</dbReference>
<dbReference type="InterPro" id="IPR007337">
    <property type="entry name" value="RelB/DinJ"/>
</dbReference>
<dbReference type="InterPro" id="IPR013321">
    <property type="entry name" value="Arc_rbn_hlx_hlx"/>
</dbReference>
<gene>
    <name evidence="1" type="ORF">A3A08_02340</name>
</gene>